<dbReference type="InterPro" id="IPR055557">
    <property type="entry name" value="DUF7133"/>
</dbReference>
<dbReference type="Proteomes" id="UP000464378">
    <property type="component" value="Chromosome"/>
</dbReference>
<dbReference type="Pfam" id="PF13646">
    <property type="entry name" value="HEAT_2"/>
    <property type="match status" value="1"/>
</dbReference>
<reference evidence="7" key="1">
    <citation type="submission" date="2019-04" db="EMBL/GenBank/DDBJ databases">
        <authorList>
            <consortium name="Science for Life Laboratories"/>
        </authorList>
    </citation>
    <scope>NUCLEOTIDE SEQUENCE</scope>
    <source>
        <strain evidence="7">MBLW1</strain>
    </source>
</reference>
<dbReference type="InterPro" id="IPR013427">
    <property type="entry name" value="Haem-bd_dom_put"/>
</dbReference>
<evidence type="ECO:0000259" key="6">
    <source>
        <dbReference type="PROSITE" id="PS51007"/>
    </source>
</evidence>
<dbReference type="EMBL" id="LR586016">
    <property type="protein sequence ID" value="VIP03409.1"/>
    <property type="molecule type" value="Genomic_DNA"/>
</dbReference>
<evidence type="ECO:0000256" key="2">
    <source>
        <dbReference type="ARBA" id="ARBA00022723"/>
    </source>
</evidence>
<dbReference type="PANTHER" id="PTHR33546">
    <property type="entry name" value="LARGE, MULTIFUNCTIONAL SECRETED PROTEIN-RELATED"/>
    <property type="match status" value="1"/>
</dbReference>
<evidence type="ECO:0000313" key="7">
    <source>
        <dbReference type="EMBL" id="VIP03409.1"/>
    </source>
</evidence>
<accession>A0A6C2YQH1</accession>
<dbReference type="Pfam" id="PF23500">
    <property type="entry name" value="DUF7133"/>
    <property type="match status" value="1"/>
</dbReference>
<dbReference type="InterPro" id="IPR013428">
    <property type="entry name" value="Membrane-bound_put_N"/>
</dbReference>
<dbReference type="InterPro" id="IPR011042">
    <property type="entry name" value="6-blade_b-propeller_TolB-like"/>
</dbReference>
<feature type="signal peptide" evidence="5">
    <location>
        <begin position="1"/>
        <end position="20"/>
    </location>
</feature>
<dbReference type="NCBIfam" id="TIGR02604">
    <property type="entry name" value="Piru_Ver_Nterm"/>
    <property type="match status" value="1"/>
</dbReference>
<dbReference type="InterPro" id="IPR011041">
    <property type="entry name" value="Quinoprot_gluc/sorb_DH_b-prop"/>
</dbReference>
<evidence type="ECO:0000256" key="5">
    <source>
        <dbReference type="SAM" id="SignalP"/>
    </source>
</evidence>
<dbReference type="Gene3D" id="1.10.760.10">
    <property type="entry name" value="Cytochrome c-like domain"/>
    <property type="match status" value="1"/>
</dbReference>
<dbReference type="InterPro" id="IPR011989">
    <property type="entry name" value="ARM-like"/>
</dbReference>
<dbReference type="AlphaFoldDB" id="A0A6C2YQH1"/>
<dbReference type="EMBL" id="LR593887">
    <property type="protein sequence ID" value="VTS04190.1"/>
    <property type="molecule type" value="Genomic_DNA"/>
</dbReference>
<dbReference type="PANTHER" id="PTHR33546:SF1">
    <property type="entry name" value="LARGE, MULTIFUNCTIONAL SECRETED PROTEIN"/>
    <property type="match status" value="1"/>
</dbReference>
<feature type="chain" id="PRO_5033879203" description="Cytochrome c domain-containing protein" evidence="5">
    <location>
        <begin position="21"/>
        <end position="1226"/>
    </location>
</feature>
<name>A0A6C2YQH1_9BACT</name>
<protein>
    <recommendedName>
        <fullName evidence="6">Cytochrome c domain-containing protein</fullName>
    </recommendedName>
</protein>
<dbReference type="SUPFAM" id="SSF46626">
    <property type="entry name" value="Cytochrome c"/>
    <property type="match status" value="1"/>
</dbReference>
<sequence length="1226" mass="134712">MFRTLSALLSVVWMTSLAMAAEKVSIDIVQPQSPPKPAPEGLELVDQGKFDPKFKGYFLPDGFRMELVASEPTIINPVGMTFDTNGTLYVLEWLPHTGAGFPEFKETFTYKDGSKKVIATMKKQVKDVVKVLRFNAEKGIYDKFEIVGHDELPSSILVHDGWIYLSGRGTVRRYKQSKADGPFDVKEVIAQGFCGYHHHQVSGMTIGNDGWLYLTSGDDDNFAEGSDGSRATVLRTGAVFRCKPDGSQLHVYSIGYRNPYRDLAFDDKMNWFHVDNDNEDGSKFTGCRIMHVVEGADFGWRLFPGARCCKPDHLRGAVYGEMPGKMPPMLKTGRGSPAGLMIYNDTRIPEAYRGWLYYPDVFRKVVRAYQVSATGSTFEIVKEFEFFKSAEPLFRPCQMITGPDGAIYVCDWRTDSGGAGKLWGDNVHGAIYRIRWVGGKPIGSEEVEPEIPLRGMDSWAKIVRGSDAELLAALELPDQTDRLVAQAELRKRGEKNRDALLQLLANREKLAVTRIAVVGVLQSMWNDAVRDAFVAALNDIAPDVRRLAADGLALNAKPGDPLVTSALTKAVTDAAPAVRRSVAIALGKIGGASEAGALVNLYKFDDGQDVFLHDGLLRAIEATGKAGMQELVILLNSGDAAMAAKVVAAFQATRTMAAAEAIPKVLANPHLNDEQRAAIIRSYPNYLFDPPLSMDPLVEYLTANPDLPLTVQLAGLDVLAQTGGLSGQKIATYLTTLLDSDEADLRRVAIQTIETSRVTAASGTLVKYVADKNRLLAERLAMVQALRVLNDQAAVPVMEQLLVGDPKSPTPLPLLLESLRTLAALNPARGSAAATKLLDQSNPMILNEVIPILGANATGAKLVGQRYLDGKLPTDTIGVVSDALRKHDRDPEAANLMTAVMRNGLKLSLQPAEVEKMRRLVATKGNAMRGREIFLNAKSLQCIHCHKLEGIGGQIGPDLTRVWDTHTLEKIMESIIEPSKEIKEGYQTYTVETTKGQIFSGLKIVDMPKEILIREATGKDIRIPRDDIEEMKLSKTSLMPDNATSQLTYDQFIDLLAFLKSKDAQESLRGLALEFHVVGPFPNDQQTTFPPETNLDRKATYPGLPGQSVTWRTLQTRADGFLDLEPIFQGKDRVSAYALTYVYSPKAQKVPLLLGSDDMIRVWVNGKLVHEYLAERSAVPDADRVEIELKEGWNPVLSRVINRLGGSGMYLRIAGGDGLRFALEPK</sequence>
<dbReference type="KEGG" id="tim:GMBLW1_05510"/>
<dbReference type="SUPFAM" id="SSF48371">
    <property type="entry name" value="ARM repeat"/>
    <property type="match status" value="2"/>
</dbReference>
<dbReference type="RefSeq" id="WP_162658483.1">
    <property type="nucleotide sequence ID" value="NZ_LR593887.1"/>
</dbReference>
<dbReference type="GO" id="GO:0020037">
    <property type="term" value="F:heme binding"/>
    <property type="evidence" value="ECO:0007669"/>
    <property type="project" value="InterPro"/>
</dbReference>
<keyword evidence="1 4" id="KW-0349">Heme</keyword>
<dbReference type="Gene3D" id="1.25.10.10">
    <property type="entry name" value="Leucine-rich Repeat Variant"/>
    <property type="match status" value="2"/>
</dbReference>
<keyword evidence="2 4" id="KW-0479">Metal-binding</keyword>
<dbReference type="Gene3D" id="2.120.10.30">
    <property type="entry name" value="TolB, C-terminal domain"/>
    <property type="match status" value="1"/>
</dbReference>
<dbReference type="InterPro" id="IPR036909">
    <property type="entry name" value="Cyt_c-like_dom_sf"/>
</dbReference>
<dbReference type="PROSITE" id="PS51007">
    <property type="entry name" value="CYTC"/>
    <property type="match status" value="1"/>
</dbReference>
<dbReference type="NCBIfam" id="TIGR02603">
    <property type="entry name" value="CxxCH_TIGR02603"/>
    <property type="match status" value="1"/>
</dbReference>
<feature type="domain" description="Cytochrome c" evidence="6">
    <location>
        <begin position="925"/>
        <end position="1063"/>
    </location>
</feature>
<evidence type="ECO:0000256" key="4">
    <source>
        <dbReference type="PROSITE-ProRule" id="PRU00433"/>
    </source>
</evidence>
<dbReference type="InterPro" id="IPR016024">
    <property type="entry name" value="ARM-type_fold"/>
</dbReference>
<dbReference type="SUPFAM" id="SSF50952">
    <property type="entry name" value="Soluble quinoprotein glucose dehydrogenase"/>
    <property type="match status" value="1"/>
</dbReference>
<proteinExistence type="predicted"/>
<evidence type="ECO:0000313" key="8">
    <source>
        <dbReference type="Proteomes" id="UP000464378"/>
    </source>
</evidence>
<keyword evidence="8" id="KW-1185">Reference proteome</keyword>
<evidence type="ECO:0000256" key="1">
    <source>
        <dbReference type="ARBA" id="ARBA00022617"/>
    </source>
</evidence>
<gene>
    <name evidence="7" type="ORF">GMBLW1_05510</name>
</gene>
<dbReference type="GO" id="GO:0009055">
    <property type="term" value="F:electron transfer activity"/>
    <property type="evidence" value="ECO:0007669"/>
    <property type="project" value="InterPro"/>
</dbReference>
<keyword evidence="3 4" id="KW-0408">Iron</keyword>
<dbReference type="InParanoid" id="A0A6C2YQH1"/>
<organism evidence="7">
    <name type="scientific">Tuwongella immobilis</name>
    <dbReference type="NCBI Taxonomy" id="692036"/>
    <lineage>
        <taxon>Bacteria</taxon>
        <taxon>Pseudomonadati</taxon>
        <taxon>Planctomycetota</taxon>
        <taxon>Planctomycetia</taxon>
        <taxon>Gemmatales</taxon>
        <taxon>Gemmataceae</taxon>
        <taxon>Tuwongella</taxon>
    </lineage>
</organism>
<dbReference type="Gene3D" id="2.60.120.260">
    <property type="entry name" value="Galactose-binding domain-like"/>
    <property type="match status" value="1"/>
</dbReference>
<dbReference type="InterPro" id="IPR009056">
    <property type="entry name" value="Cyt_c-like_dom"/>
</dbReference>
<evidence type="ECO:0000256" key="3">
    <source>
        <dbReference type="ARBA" id="ARBA00023004"/>
    </source>
</evidence>
<dbReference type="GO" id="GO:0046872">
    <property type="term" value="F:metal ion binding"/>
    <property type="evidence" value="ECO:0007669"/>
    <property type="project" value="UniProtKB-KW"/>
</dbReference>
<keyword evidence="5" id="KW-0732">Signal</keyword>